<gene>
    <name evidence="4" type="ORF">PENSUB_8275</name>
</gene>
<feature type="transmembrane region" description="Helical" evidence="3">
    <location>
        <begin position="590"/>
        <end position="610"/>
    </location>
</feature>
<dbReference type="PANTHER" id="PTHR30575">
    <property type="entry name" value="PEPTIDASE M20"/>
    <property type="match status" value="1"/>
</dbReference>
<dbReference type="EMBL" id="MNBE01000655">
    <property type="protein sequence ID" value="OKO99622.1"/>
    <property type="molecule type" value="Genomic_DNA"/>
</dbReference>
<dbReference type="InterPro" id="IPR052030">
    <property type="entry name" value="Peptidase_M20/M20A_hydrolases"/>
</dbReference>
<feature type="transmembrane region" description="Helical" evidence="3">
    <location>
        <begin position="693"/>
        <end position="716"/>
    </location>
</feature>
<protein>
    <submittedName>
        <fullName evidence="4">Peptidase M20 domain-containing protein 2</fullName>
    </submittedName>
</protein>
<keyword evidence="3" id="KW-1133">Transmembrane helix</keyword>
<dbReference type="SUPFAM" id="SSF103473">
    <property type="entry name" value="MFS general substrate transporter"/>
    <property type="match status" value="1"/>
</dbReference>
<accession>A0A1Q5THC9</accession>
<dbReference type="Proteomes" id="UP000186955">
    <property type="component" value="Unassembled WGS sequence"/>
</dbReference>
<dbReference type="Pfam" id="PF07690">
    <property type="entry name" value="MFS_1"/>
    <property type="match status" value="1"/>
</dbReference>
<keyword evidence="3" id="KW-0812">Transmembrane</keyword>
<dbReference type="SUPFAM" id="SSF53187">
    <property type="entry name" value="Zn-dependent exopeptidases"/>
    <property type="match status" value="1"/>
</dbReference>
<name>A0A1Q5THC9_9EURO</name>
<dbReference type="Gene3D" id="3.40.630.10">
    <property type="entry name" value="Zn peptidases"/>
    <property type="match status" value="2"/>
</dbReference>
<dbReference type="SUPFAM" id="SSF55031">
    <property type="entry name" value="Bacterial exopeptidase dimerisation domain"/>
    <property type="match status" value="1"/>
</dbReference>
<dbReference type="Gene3D" id="3.30.70.360">
    <property type="match status" value="2"/>
</dbReference>
<dbReference type="InterPro" id="IPR002933">
    <property type="entry name" value="Peptidase_M20"/>
</dbReference>
<feature type="transmembrane region" description="Helical" evidence="3">
    <location>
        <begin position="527"/>
        <end position="547"/>
    </location>
</feature>
<dbReference type="Pfam" id="PF01546">
    <property type="entry name" value="Peptidase_M20"/>
    <property type="match status" value="1"/>
</dbReference>
<dbReference type="GO" id="GO:0016020">
    <property type="term" value="C:membrane"/>
    <property type="evidence" value="ECO:0007669"/>
    <property type="project" value="UniProtKB-SubCell"/>
</dbReference>
<feature type="transmembrane region" description="Helical" evidence="3">
    <location>
        <begin position="748"/>
        <end position="771"/>
    </location>
</feature>
<evidence type="ECO:0000256" key="1">
    <source>
        <dbReference type="ARBA" id="ARBA00004141"/>
    </source>
</evidence>
<dbReference type="GO" id="GO:0022857">
    <property type="term" value="F:transmembrane transporter activity"/>
    <property type="evidence" value="ECO:0007669"/>
    <property type="project" value="InterPro"/>
</dbReference>
<keyword evidence="3" id="KW-0472">Membrane</keyword>
<dbReference type="Gene3D" id="1.20.1250.20">
    <property type="entry name" value="MFS general substrate transporter like domains"/>
    <property type="match status" value="1"/>
</dbReference>
<evidence type="ECO:0000313" key="5">
    <source>
        <dbReference type="Proteomes" id="UP000186955"/>
    </source>
</evidence>
<dbReference type="STRING" id="1316194.A0A1Q5THC9"/>
<dbReference type="InterPro" id="IPR011701">
    <property type="entry name" value="MFS"/>
</dbReference>
<dbReference type="CDD" id="cd05672">
    <property type="entry name" value="M20_ACY1L2-like"/>
    <property type="match status" value="1"/>
</dbReference>
<comment type="subcellular location">
    <subcellularLocation>
        <location evidence="1">Membrane</location>
        <topology evidence="1">Multi-pass membrane protein</topology>
    </subcellularLocation>
</comment>
<feature type="transmembrane region" description="Helical" evidence="3">
    <location>
        <begin position="815"/>
        <end position="836"/>
    </location>
</feature>
<comment type="caution">
    <text evidence="4">The sequence shown here is derived from an EMBL/GenBank/DDBJ whole genome shotgun (WGS) entry which is preliminary data.</text>
</comment>
<dbReference type="InterPro" id="IPR036259">
    <property type="entry name" value="MFS_trans_sf"/>
</dbReference>
<dbReference type="AlphaFoldDB" id="A0A1Q5THC9"/>
<dbReference type="GO" id="GO:0016805">
    <property type="term" value="F:dipeptidase activity"/>
    <property type="evidence" value="ECO:0007669"/>
    <property type="project" value="TreeGrafter"/>
</dbReference>
<comment type="similarity">
    <text evidence="2">Belongs to the peptidase M20A family.</text>
</comment>
<reference evidence="4 5" key="1">
    <citation type="submission" date="2016-10" db="EMBL/GenBank/DDBJ databases">
        <title>Genome sequence of the ascomycete fungus Penicillium subrubescens.</title>
        <authorList>
            <person name="De Vries R.P."/>
            <person name="Peng M."/>
            <person name="Dilokpimol A."/>
            <person name="Hilden K."/>
            <person name="Makela M.R."/>
            <person name="Grigoriev I."/>
            <person name="Riley R."/>
            <person name="Granchi Z."/>
        </authorList>
    </citation>
    <scope>NUCLEOTIDE SEQUENCE [LARGE SCALE GENOMIC DNA]</scope>
    <source>
        <strain evidence="4 5">CBS 132785</strain>
    </source>
</reference>
<feature type="transmembrane region" description="Helical" evidence="3">
    <location>
        <begin position="500"/>
        <end position="520"/>
    </location>
</feature>
<dbReference type="InterPro" id="IPR036264">
    <property type="entry name" value="Bact_exopeptidase_dim_dom"/>
</dbReference>
<proteinExistence type="inferred from homology"/>
<feature type="transmembrane region" description="Helical" evidence="3">
    <location>
        <begin position="559"/>
        <end position="578"/>
    </location>
</feature>
<feature type="transmembrane region" description="Helical" evidence="3">
    <location>
        <begin position="783"/>
        <end position="803"/>
    </location>
</feature>
<sequence>MQKLEHLRHRLARIGLALKHTRTYRTNIKEACISRANGKNDKKVTTKDQVQAAIENYIADLAQPLRALNQQIFETPELAYKESNAHERICNFLESLDIPVTRHAYGLSTAFEATAKAGNDSGRCVNFNAEYDALPDLGHACGHNLIATASVTGFVALAYVIGKFGLPGQAQLLGTPAEEDGGGKIDLIRAGAYGNVDASLMVNPMAEEEFAKDQVIGIAGRSSISCYDIIATYHGVSAHAAANPWEGRNALDALVMAYNVTNAIPELTCTKYTIRSRTMNGARTLGERVRKCLEAGAFATGCTVEVEESQIYADLVVNPPLCESFQECMKNLGEPILARDELLMTGSTDQGNVSQIVPALHGLIGIPVLDGAKCHTRQFTAAAGTDQAHQRMITAGKAMAMTGWRLLVDDEFYGMAASHLPKRWTVDTKVVLFTTTLTTSPGKPVMIPFKDLKSAESQEGVIDQDLAEGSHQVCRKVDWILLPLLGFCYFLQFLDKQTLSYAVFLGCCKTIICMACDNFTGLMITRFLLGAFEAAVAPGFSLVTGMWYTRREQPLRYGIWFLDNDMASMLGGLLTYAIGHSDSGLAAWRYLFLIFGAITALWGCVMFFLLPDTPSTTFWLSSNVMSPSIASLQTVRRASRVPFKCLRLLKPCAIRRRGSCRCTHFVSTLKTEGSLAFGSLVIQGFGYKGLDALLIQMPTGAAELGFVILSSALCLWLPNMRTITMIVLTLISLTGMALKYALDASIQPGRMAGFCLSLAFAANMPLGLSLVTSNVREFTKRAVVNACVLVMYCVGNIVGPQFSSVDEAPRYNRGITASLAGFGLGVFWLVCLRVYLQWQNRIRSREDESSVPREILLMEDPTDWEIPGCGTWSTKLGPTVIGDWLSSQSSPAHIN</sequence>
<keyword evidence="5" id="KW-1185">Reference proteome</keyword>
<evidence type="ECO:0000313" key="4">
    <source>
        <dbReference type="EMBL" id="OKO99622.1"/>
    </source>
</evidence>
<evidence type="ECO:0000256" key="3">
    <source>
        <dbReference type="SAM" id="Phobius"/>
    </source>
</evidence>
<organism evidence="4 5">
    <name type="scientific">Penicillium subrubescens</name>
    <dbReference type="NCBI Taxonomy" id="1316194"/>
    <lineage>
        <taxon>Eukaryota</taxon>
        <taxon>Fungi</taxon>
        <taxon>Dikarya</taxon>
        <taxon>Ascomycota</taxon>
        <taxon>Pezizomycotina</taxon>
        <taxon>Eurotiomycetes</taxon>
        <taxon>Eurotiomycetidae</taxon>
        <taxon>Eurotiales</taxon>
        <taxon>Aspergillaceae</taxon>
        <taxon>Penicillium</taxon>
    </lineage>
</organism>
<evidence type="ECO:0000256" key="2">
    <source>
        <dbReference type="ARBA" id="ARBA00006247"/>
    </source>
</evidence>
<dbReference type="PANTHER" id="PTHR30575:SF8">
    <property type="entry name" value="PEPTIDASE M20 DOMAIN-CONTAINING PROTEIN 2"/>
    <property type="match status" value="1"/>
</dbReference>
<feature type="transmembrane region" description="Helical" evidence="3">
    <location>
        <begin position="723"/>
        <end position="742"/>
    </location>
</feature>